<feature type="transmembrane region" description="Helical" evidence="1">
    <location>
        <begin position="25"/>
        <end position="48"/>
    </location>
</feature>
<evidence type="ECO:0000313" key="2">
    <source>
        <dbReference type="EMBL" id="SFN48330.1"/>
    </source>
</evidence>
<organism evidence="2 3">
    <name type="scientific">Bizionia echini</name>
    <dbReference type="NCBI Taxonomy" id="649333"/>
    <lineage>
        <taxon>Bacteria</taxon>
        <taxon>Pseudomonadati</taxon>
        <taxon>Bacteroidota</taxon>
        <taxon>Flavobacteriia</taxon>
        <taxon>Flavobacteriales</taxon>
        <taxon>Flavobacteriaceae</taxon>
        <taxon>Bizionia</taxon>
    </lineage>
</organism>
<sequence>MIALISVLQEVNIEEKVKNAPNSDYGIGIFIGSFIPFLILVIIAYAIYRYHKNNSNID</sequence>
<dbReference type="Proteomes" id="UP000198705">
    <property type="component" value="Unassembled WGS sequence"/>
</dbReference>
<gene>
    <name evidence="2" type="ORF">SAMN04487989_101748</name>
</gene>
<evidence type="ECO:0000256" key="1">
    <source>
        <dbReference type="SAM" id="Phobius"/>
    </source>
</evidence>
<dbReference type="EMBL" id="FOVN01000001">
    <property type="protein sequence ID" value="SFN48330.1"/>
    <property type="molecule type" value="Genomic_DNA"/>
</dbReference>
<dbReference type="AlphaFoldDB" id="A0A1I4ZEN0"/>
<accession>A0A1I4ZEN0</accession>
<keyword evidence="1" id="KW-0472">Membrane</keyword>
<evidence type="ECO:0000313" key="3">
    <source>
        <dbReference type="Proteomes" id="UP000198705"/>
    </source>
</evidence>
<reference evidence="3" key="1">
    <citation type="submission" date="2016-10" db="EMBL/GenBank/DDBJ databases">
        <authorList>
            <person name="Varghese N."/>
            <person name="Submissions S."/>
        </authorList>
    </citation>
    <scope>NUCLEOTIDE SEQUENCE [LARGE SCALE GENOMIC DNA]</scope>
    <source>
        <strain evidence="3">DSM 23925</strain>
    </source>
</reference>
<proteinExistence type="predicted"/>
<keyword evidence="1" id="KW-1133">Transmembrane helix</keyword>
<keyword evidence="3" id="KW-1185">Reference proteome</keyword>
<dbReference type="STRING" id="649333.SAMN04487989_101748"/>
<name>A0A1I4ZEN0_9FLAO</name>
<dbReference type="RefSeq" id="WP_177208973.1">
    <property type="nucleotide sequence ID" value="NZ_CAXAYH010000116.1"/>
</dbReference>
<protein>
    <submittedName>
        <fullName evidence="2">Uncharacterized protein</fullName>
    </submittedName>
</protein>
<keyword evidence="1" id="KW-0812">Transmembrane</keyword>